<accession>A0A183FS70</accession>
<keyword evidence="2" id="KW-1185">Reference proteome</keyword>
<protein>
    <submittedName>
        <fullName evidence="3">NTF2 domain-containing protein</fullName>
    </submittedName>
</protein>
<sequence length="70" mass="7343">MGGSGQVLSPQLETMGGSGQEFYIEGSSVIVLKTGSPSSPSKDQTILVMLKDPLVDGRVAVKTYLAKMLL</sequence>
<accession>A0A3P7YE54</accession>
<dbReference type="WBParaSite" id="HPBE_0001075801-mRNA-1">
    <property type="protein sequence ID" value="HPBE_0001075801-mRNA-1"/>
    <property type="gene ID" value="HPBE_0001075801"/>
</dbReference>
<reference evidence="1 2" key="1">
    <citation type="submission" date="2018-11" db="EMBL/GenBank/DDBJ databases">
        <authorList>
            <consortium name="Pathogen Informatics"/>
        </authorList>
    </citation>
    <scope>NUCLEOTIDE SEQUENCE [LARGE SCALE GENOMIC DNA]</scope>
</reference>
<reference evidence="3" key="2">
    <citation type="submission" date="2019-09" db="UniProtKB">
        <authorList>
            <consortium name="WormBaseParasite"/>
        </authorList>
    </citation>
    <scope>IDENTIFICATION</scope>
</reference>
<evidence type="ECO:0000313" key="1">
    <source>
        <dbReference type="EMBL" id="VDO86246.1"/>
    </source>
</evidence>
<organism evidence="2 3">
    <name type="scientific">Heligmosomoides polygyrus</name>
    <name type="common">Parasitic roundworm</name>
    <dbReference type="NCBI Taxonomy" id="6339"/>
    <lineage>
        <taxon>Eukaryota</taxon>
        <taxon>Metazoa</taxon>
        <taxon>Ecdysozoa</taxon>
        <taxon>Nematoda</taxon>
        <taxon>Chromadorea</taxon>
        <taxon>Rhabditida</taxon>
        <taxon>Rhabditina</taxon>
        <taxon>Rhabditomorpha</taxon>
        <taxon>Strongyloidea</taxon>
        <taxon>Heligmosomidae</taxon>
        <taxon>Heligmosomoides</taxon>
    </lineage>
</organism>
<dbReference type="AlphaFoldDB" id="A0A183FS70"/>
<dbReference type="EMBL" id="UZAH01026872">
    <property type="protein sequence ID" value="VDO86246.1"/>
    <property type="molecule type" value="Genomic_DNA"/>
</dbReference>
<evidence type="ECO:0000313" key="3">
    <source>
        <dbReference type="WBParaSite" id="HPBE_0001075801-mRNA-1"/>
    </source>
</evidence>
<dbReference type="OrthoDB" id="5784421at2759"/>
<dbReference type="Proteomes" id="UP000050761">
    <property type="component" value="Unassembled WGS sequence"/>
</dbReference>
<name>A0A183FS70_HELPZ</name>
<gene>
    <name evidence="1" type="ORF">HPBE_LOCUS10759</name>
</gene>
<evidence type="ECO:0000313" key="2">
    <source>
        <dbReference type="Proteomes" id="UP000050761"/>
    </source>
</evidence>
<proteinExistence type="predicted"/>